<gene>
    <name evidence="3" type="primary">LOC111085454</name>
</gene>
<dbReference type="PANTHER" id="PTHR23274">
    <property type="entry name" value="DNA HELICASE-RELATED"/>
    <property type="match status" value="1"/>
</dbReference>
<dbReference type="Gene3D" id="3.40.50.300">
    <property type="entry name" value="P-loop containing nucleotide triphosphate hydrolases"/>
    <property type="match status" value="1"/>
</dbReference>
<keyword evidence="2" id="KW-1185">Reference proteome</keyword>
<dbReference type="InterPro" id="IPR027417">
    <property type="entry name" value="P-loop_NTPase"/>
</dbReference>
<proteinExistence type="predicted"/>
<protein>
    <submittedName>
        <fullName evidence="3">ATP-dependent DNA helicase PIF1-like</fullName>
    </submittedName>
</protein>
<dbReference type="Pfam" id="PF21530">
    <property type="entry name" value="Pif1_2B_dom"/>
    <property type="match status" value="1"/>
</dbReference>
<dbReference type="SUPFAM" id="SSF52540">
    <property type="entry name" value="P-loop containing nucleoside triphosphate hydrolases"/>
    <property type="match status" value="1"/>
</dbReference>
<name>A0ABM1S841_LIMPO</name>
<accession>A0ABM1S841</accession>
<evidence type="ECO:0000313" key="2">
    <source>
        <dbReference type="Proteomes" id="UP000694941"/>
    </source>
</evidence>
<evidence type="ECO:0000313" key="3">
    <source>
        <dbReference type="RefSeq" id="XP_022239796.1"/>
    </source>
</evidence>
<organism evidence="2 3">
    <name type="scientific">Limulus polyphemus</name>
    <name type="common">Atlantic horseshoe crab</name>
    <dbReference type="NCBI Taxonomy" id="6850"/>
    <lineage>
        <taxon>Eukaryota</taxon>
        <taxon>Metazoa</taxon>
        <taxon>Ecdysozoa</taxon>
        <taxon>Arthropoda</taxon>
        <taxon>Chelicerata</taxon>
        <taxon>Merostomata</taxon>
        <taxon>Xiphosura</taxon>
        <taxon>Limulidae</taxon>
        <taxon>Limulus</taxon>
    </lineage>
</organism>
<feature type="domain" description="DNA helicase Pif1-like 2B" evidence="1">
    <location>
        <begin position="1"/>
        <end position="36"/>
    </location>
</feature>
<dbReference type="InterPro" id="IPR049163">
    <property type="entry name" value="Pif1-like_2B_dom"/>
</dbReference>
<evidence type="ECO:0000259" key="1">
    <source>
        <dbReference type="Pfam" id="PF21530"/>
    </source>
</evidence>
<dbReference type="GeneID" id="111085454"/>
<dbReference type="RefSeq" id="XP_022239796.1">
    <property type="nucleotide sequence ID" value="XM_022384088.1"/>
</dbReference>
<reference evidence="3" key="1">
    <citation type="submission" date="2025-08" db="UniProtKB">
        <authorList>
            <consortium name="RefSeq"/>
        </authorList>
    </citation>
    <scope>IDENTIFICATION</scope>
    <source>
        <tissue evidence="3">Muscle</tissue>
    </source>
</reference>
<dbReference type="Proteomes" id="UP000694941">
    <property type="component" value="Unplaced"/>
</dbReference>
<sequence length="140" mass="16031">MPLHRLLLKVGAIVMLRRNLNPKKRLNGARLLIMSLYQYFLDCEILNGSHKTEIVFISKIDLAPNETSLPFVLKRRQLPVIIAFVITIHKSQGQILYQVGVFLPEPMSGHGQLYVAITITRDENNFKIFVTDRENQGSDE</sequence>
<dbReference type="PANTHER" id="PTHR23274:SF51">
    <property type="entry name" value="OS03G0423850 PROTEIN"/>
    <property type="match status" value="1"/>
</dbReference>